<feature type="region of interest" description="Disordered" evidence="1">
    <location>
        <begin position="200"/>
        <end position="221"/>
    </location>
</feature>
<reference evidence="3 4" key="1">
    <citation type="journal article" date="2012" name="PLoS Pathog.">
        <title>The genome of the obligate intracellular parasite Trachipleistophora hominis: new insights into microsporidian genome dynamics and reductive evolution.</title>
        <authorList>
            <person name="Heinz E."/>
            <person name="Williams T.A."/>
            <person name="Nakjang S."/>
            <person name="Noel C.J."/>
            <person name="Swan D.C."/>
            <person name="Goldberg A.V."/>
            <person name="Harris S.R."/>
            <person name="Weinmaier T."/>
            <person name="Markert S."/>
            <person name="Becher D."/>
            <person name="Bernhardt J."/>
            <person name="Dagan T."/>
            <person name="Hacker C."/>
            <person name="Lucocq J.M."/>
            <person name="Schweder T."/>
            <person name="Rattei T."/>
            <person name="Hall N."/>
            <person name="Hirt R.P."/>
            <person name="Embley T.M."/>
        </authorList>
    </citation>
    <scope>NUCLEOTIDE SEQUENCE [LARGE SCALE GENOMIC DNA]</scope>
</reference>
<gene>
    <name evidence="3" type="ORF">THOM_0068</name>
</gene>
<evidence type="ECO:0000259" key="2">
    <source>
        <dbReference type="Pfam" id="PF15249"/>
    </source>
</evidence>
<feature type="compositionally biased region" description="Basic residues" evidence="1">
    <location>
        <begin position="26"/>
        <end position="40"/>
    </location>
</feature>
<feature type="domain" description="GLTSCR protein conserved" evidence="2">
    <location>
        <begin position="104"/>
        <end position="170"/>
    </location>
</feature>
<dbReference type="VEuPathDB" id="MicrosporidiaDB:THOM_0068"/>
<dbReference type="AlphaFoldDB" id="L7JZR2"/>
<name>L7JZR2_TRAHO</name>
<dbReference type="Pfam" id="PF15249">
    <property type="entry name" value="GLTSCR1"/>
    <property type="match status" value="1"/>
</dbReference>
<dbReference type="InterPro" id="IPR015671">
    <property type="entry name" value="GSCR1_dom"/>
</dbReference>
<feature type="compositionally biased region" description="Basic residues" evidence="1">
    <location>
        <begin position="200"/>
        <end position="217"/>
    </location>
</feature>
<evidence type="ECO:0000313" key="4">
    <source>
        <dbReference type="Proteomes" id="UP000011185"/>
    </source>
</evidence>
<dbReference type="HOGENOM" id="CLU_1134285_0_0_1"/>
<feature type="compositionally biased region" description="Basic and acidic residues" evidence="1">
    <location>
        <begin position="7"/>
        <end position="19"/>
    </location>
</feature>
<dbReference type="InParanoid" id="L7JZR2"/>
<organism evidence="3 4">
    <name type="scientific">Trachipleistophora hominis</name>
    <name type="common">Microsporidian parasite</name>
    <dbReference type="NCBI Taxonomy" id="72359"/>
    <lineage>
        <taxon>Eukaryota</taxon>
        <taxon>Fungi</taxon>
        <taxon>Fungi incertae sedis</taxon>
        <taxon>Microsporidia</taxon>
        <taxon>Pleistophoridae</taxon>
        <taxon>Trachipleistophora</taxon>
    </lineage>
</organism>
<dbReference type="Proteomes" id="UP000011185">
    <property type="component" value="Unassembled WGS sequence"/>
</dbReference>
<dbReference type="EMBL" id="JH993804">
    <property type="protein sequence ID" value="ELQ76929.1"/>
    <property type="molecule type" value="Genomic_DNA"/>
</dbReference>
<accession>L7JZR2</accession>
<dbReference type="OrthoDB" id="2556847at2759"/>
<evidence type="ECO:0000313" key="3">
    <source>
        <dbReference type="EMBL" id="ELQ76929.1"/>
    </source>
</evidence>
<dbReference type="OMA" id="NIDHIIC"/>
<proteinExistence type="predicted"/>
<dbReference type="STRING" id="72359.L7JZR2"/>
<feature type="region of interest" description="Disordered" evidence="1">
    <location>
        <begin position="1"/>
        <end position="62"/>
    </location>
</feature>
<keyword evidence="4" id="KW-1185">Reference proteome</keyword>
<evidence type="ECO:0000256" key="1">
    <source>
        <dbReference type="SAM" id="MobiDB-lite"/>
    </source>
</evidence>
<sequence length="244" mass="28685">MNLTTKSTKERKNSNEKVDGPSSHAQKAHMSRRGRKKKQHSSMDISGAHNWAGRSHSGSRKNMVDEHDADAFLSDRTEQSASLVDNIDHIICRRERILNFLYKDQYQLTHPDIRPFENTKHVYEYLLPYHIYNAPSYDDLLFRYANDNDKLMDEIKEVTQRIGRTLHDYECVNDDNIVIDLLLTEEQKFVTSRLSEYLKERKRKPRKSAAPKRRKKSSSIVKLNVKSAKMKDTKVKLRLETHRE</sequence>
<protein>
    <recommendedName>
        <fullName evidence="2">GLTSCR protein conserved domain-containing protein</fullName>
    </recommendedName>
</protein>